<organism evidence="1 2">
    <name type="scientific">Blastomyces parvus</name>
    <dbReference type="NCBI Taxonomy" id="2060905"/>
    <lineage>
        <taxon>Eukaryota</taxon>
        <taxon>Fungi</taxon>
        <taxon>Dikarya</taxon>
        <taxon>Ascomycota</taxon>
        <taxon>Pezizomycotina</taxon>
        <taxon>Eurotiomycetes</taxon>
        <taxon>Eurotiomycetidae</taxon>
        <taxon>Onygenales</taxon>
        <taxon>Ajellomycetaceae</taxon>
        <taxon>Blastomyces</taxon>
    </lineage>
</organism>
<dbReference type="EMBL" id="PDNC01000100">
    <property type="protein sequence ID" value="PGG99538.1"/>
    <property type="molecule type" value="Genomic_DNA"/>
</dbReference>
<evidence type="ECO:0000313" key="2">
    <source>
        <dbReference type="Proteomes" id="UP000224080"/>
    </source>
</evidence>
<sequence>MNLSLGVGTLETEFSTLMERKENRGHSDELCASHDMAPIIERAFWLKWDDIKKEKELKLKALEKPKCKQIQRKKSRMDGLLDAFKRLERWEGFCSNFHMRLRVGSQDEVFLCIP</sequence>
<proteinExistence type="predicted"/>
<dbReference type="OrthoDB" id="4407952at2759"/>
<name>A0A2B7WSI2_9EURO</name>
<dbReference type="Proteomes" id="UP000224080">
    <property type="component" value="Unassembled WGS sequence"/>
</dbReference>
<accession>A0A2B7WSI2</accession>
<evidence type="ECO:0000313" key="1">
    <source>
        <dbReference type="EMBL" id="PGG99538.1"/>
    </source>
</evidence>
<protein>
    <submittedName>
        <fullName evidence="1">Uncharacterized protein</fullName>
    </submittedName>
</protein>
<dbReference type="AlphaFoldDB" id="A0A2B7WSI2"/>
<reference evidence="1 2" key="1">
    <citation type="submission" date="2017-10" db="EMBL/GenBank/DDBJ databases">
        <title>Comparative genomics in systemic dimorphic fungi from Ajellomycetaceae.</title>
        <authorList>
            <person name="Munoz J.F."/>
            <person name="Mcewen J.G."/>
            <person name="Clay O.K."/>
            <person name="Cuomo C.A."/>
        </authorList>
    </citation>
    <scope>NUCLEOTIDE SEQUENCE [LARGE SCALE GENOMIC DNA]</scope>
    <source>
        <strain evidence="1 2">UAMH130</strain>
    </source>
</reference>
<comment type="caution">
    <text evidence="1">The sequence shown here is derived from an EMBL/GenBank/DDBJ whole genome shotgun (WGS) entry which is preliminary data.</text>
</comment>
<gene>
    <name evidence="1" type="ORF">GX51_06278</name>
</gene>
<keyword evidence="2" id="KW-1185">Reference proteome</keyword>